<sequence length="340" mass="37852">MLTENRDIQLHTIYHPGNFVPLLRAEHARAEDSHRTLAEKLEEDAGGVFPPDVHERFNVIEQEIRRNQVSEANHQWLASVSLKAENIALWVDPLPESADMTLHLFHCDHLGTPVGLINHKNGKVEWRADLEVWGNVQSCDNPHKLRQPIRIQGQHFDEESGLHYNRHRYYDPAQGRYITQDPIGLMGGWNGYSYTNNPIQQVDPLGLSQKEASKRGDIKSKVSVRPDGRPWGAGCGDASTDKLVPDGLFGATFLPACSAHDKCYEDLKKSKATCDIQLGKDIVLACDDKFGVLKGMPEAENLLYNCQAMSGIYQSAVEILGGDAYETAQKAAKLGGGQYQ</sequence>
<dbReference type="PANTHER" id="PTHR32305:SF15">
    <property type="entry name" value="PROTEIN RHSA-RELATED"/>
    <property type="match status" value="1"/>
</dbReference>
<dbReference type="Pfam" id="PF03527">
    <property type="entry name" value="RHS"/>
    <property type="match status" value="1"/>
</dbReference>
<evidence type="ECO:0000313" key="4">
    <source>
        <dbReference type="Proteomes" id="UP000739284"/>
    </source>
</evidence>
<dbReference type="Proteomes" id="UP000739284">
    <property type="component" value="Unassembled WGS sequence"/>
</dbReference>
<feature type="domain" description="RHS protein conserved region" evidence="2">
    <location>
        <begin position="103"/>
        <end position="136"/>
    </location>
</feature>
<dbReference type="EMBL" id="JAFMOY010000132">
    <property type="protein sequence ID" value="MBU9847774.1"/>
    <property type="molecule type" value="Genomic_DNA"/>
</dbReference>
<reference evidence="3 4" key="1">
    <citation type="submission" date="2021-03" db="EMBL/GenBank/DDBJ databases">
        <title>Five novel Rahnella species.</title>
        <authorList>
            <person name="Brady C."/>
            <person name="Asselin J."/>
            <person name="Beer S."/>
            <person name="Bruberg M.B."/>
            <person name="Crampton B."/>
            <person name="Venter S."/>
            <person name="Arnold D."/>
            <person name="Denman S."/>
        </authorList>
    </citation>
    <scope>NUCLEOTIDE SEQUENCE [LARGE SCALE GENOMIC DNA]</scope>
    <source>
        <strain evidence="3 4">FRB 231</strain>
    </source>
</reference>
<organism evidence="3 4">
    <name type="scientific">Rahnella ecdela</name>
    <dbReference type="NCBI Taxonomy" id="2816250"/>
    <lineage>
        <taxon>Bacteria</taxon>
        <taxon>Pseudomonadati</taxon>
        <taxon>Pseudomonadota</taxon>
        <taxon>Gammaproteobacteria</taxon>
        <taxon>Enterobacterales</taxon>
        <taxon>Yersiniaceae</taxon>
        <taxon>Rahnella</taxon>
    </lineage>
</organism>
<name>A0ABS6LMP1_9GAMM</name>
<evidence type="ECO:0000313" key="3">
    <source>
        <dbReference type="EMBL" id="MBU9847774.1"/>
    </source>
</evidence>
<comment type="caution">
    <text evidence="3">The sequence shown here is derived from an EMBL/GenBank/DDBJ whole genome shotgun (WGS) entry which is preliminary data.</text>
</comment>
<proteinExistence type="inferred from homology"/>
<keyword evidence="4" id="KW-1185">Reference proteome</keyword>
<dbReference type="RefSeq" id="WP_217151038.1">
    <property type="nucleotide sequence ID" value="NZ_JAFMOY010000132.1"/>
</dbReference>
<gene>
    <name evidence="3" type="ORF">J1784_22510</name>
</gene>
<dbReference type="InterPro" id="IPR022385">
    <property type="entry name" value="Rhs_assc_core"/>
</dbReference>
<accession>A0ABS6LMP1</accession>
<protein>
    <submittedName>
        <fullName evidence="3">RHS domain-containing protein</fullName>
    </submittedName>
</protein>
<dbReference type="InterPro" id="IPR001826">
    <property type="entry name" value="RHS"/>
</dbReference>
<dbReference type="PANTHER" id="PTHR32305">
    <property type="match status" value="1"/>
</dbReference>
<dbReference type="NCBIfam" id="TIGR03696">
    <property type="entry name" value="Rhs_assc_core"/>
    <property type="match status" value="1"/>
</dbReference>
<evidence type="ECO:0000259" key="2">
    <source>
        <dbReference type="Pfam" id="PF03527"/>
    </source>
</evidence>
<comment type="similarity">
    <text evidence="1">Belongs to the RHS family.</text>
</comment>
<evidence type="ECO:0000256" key="1">
    <source>
        <dbReference type="ARBA" id="ARBA00009455"/>
    </source>
</evidence>
<dbReference type="InterPro" id="IPR050708">
    <property type="entry name" value="T6SS_VgrG/RHS"/>
</dbReference>